<keyword evidence="16" id="KW-0675">Receptor</keyword>
<feature type="domain" description="TonB-dependent receptor-like beta-barrel" evidence="14">
    <location>
        <begin position="291"/>
        <end position="730"/>
    </location>
</feature>
<dbReference type="EMBL" id="BAABLX010000016">
    <property type="protein sequence ID" value="GAA4942527.1"/>
    <property type="molecule type" value="Genomic_DNA"/>
</dbReference>
<dbReference type="PANTHER" id="PTHR32552:SF81">
    <property type="entry name" value="TONB-DEPENDENT OUTER MEMBRANE RECEPTOR"/>
    <property type="match status" value="1"/>
</dbReference>
<feature type="region of interest" description="Disordered" evidence="13">
    <location>
        <begin position="276"/>
        <end position="296"/>
    </location>
</feature>
<dbReference type="PANTHER" id="PTHR32552">
    <property type="entry name" value="FERRICHROME IRON RECEPTOR-RELATED"/>
    <property type="match status" value="1"/>
</dbReference>
<dbReference type="GO" id="GO:0006826">
    <property type="term" value="P:iron ion transport"/>
    <property type="evidence" value="ECO:0007669"/>
    <property type="project" value="UniProtKB-KW"/>
</dbReference>
<evidence type="ECO:0000256" key="10">
    <source>
        <dbReference type="ARBA" id="ARBA00023237"/>
    </source>
</evidence>
<keyword evidence="8 12" id="KW-0798">TonB box</keyword>
<evidence type="ECO:0000256" key="9">
    <source>
        <dbReference type="ARBA" id="ARBA00023136"/>
    </source>
</evidence>
<evidence type="ECO:0000256" key="11">
    <source>
        <dbReference type="PROSITE-ProRule" id="PRU01360"/>
    </source>
</evidence>
<evidence type="ECO:0000256" key="1">
    <source>
        <dbReference type="ARBA" id="ARBA00004571"/>
    </source>
</evidence>
<keyword evidence="10 11" id="KW-0998">Cell outer membrane</keyword>
<name>A0AAV3U244_9ALTE</name>
<dbReference type="InterPro" id="IPR000531">
    <property type="entry name" value="Beta-barrel_TonB"/>
</dbReference>
<dbReference type="AlphaFoldDB" id="A0AAV3U244"/>
<evidence type="ECO:0000256" key="5">
    <source>
        <dbReference type="ARBA" id="ARBA00022692"/>
    </source>
</evidence>
<proteinExistence type="inferred from homology"/>
<evidence type="ECO:0000256" key="12">
    <source>
        <dbReference type="RuleBase" id="RU003357"/>
    </source>
</evidence>
<feature type="domain" description="TonB-dependent receptor plug" evidence="15">
    <location>
        <begin position="71"/>
        <end position="179"/>
    </location>
</feature>
<keyword evidence="17" id="KW-1185">Reference proteome</keyword>
<evidence type="ECO:0000256" key="7">
    <source>
        <dbReference type="ARBA" id="ARBA00023065"/>
    </source>
</evidence>
<dbReference type="SUPFAM" id="SSF56935">
    <property type="entry name" value="Porins"/>
    <property type="match status" value="1"/>
</dbReference>
<evidence type="ECO:0000256" key="3">
    <source>
        <dbReference type="ARBA" id="ARBA00022452"/>
    </source>
</evidence>
<keyword evidence="4" id="KW-0410">Iron transport</keyword>
<evidence type="ECO:0000259" key="15">
    <source>
        <dbReference type="Pfam" id="PF07715"/>
    </source>
</evidence>
<dbReference type="InterPro" id="IPR039426">
    <property type="entry name" value="TonB-dep_rcpt-like"/>
</dbReference>
<dbReference type="InterPro" id="IPR036942">
    <property type="entry name" value="Beta-barrel_TonB_sf"/>
</dbReference>
<organism evidence="16 17">
    <name type="scientific">Halioxenophilus aromaticivorans</name>
    <dbReference type="NCBI Taxonomy" id="1306992"/>
    <lineage>
        <taxon>Bacteria</taxon>
        <taxon>Pseudomonadati</taxon>
        <taxon>Pseudomonadota</taxon>
        <taxon>Gammaproteobacteria</taxon>
        <taxon>Alteromonadales</taxon>
        <taxon>Alteromonadaceae</taxon>
        <taxon>Halioxenophilus</taxon>
    </lineage>
</organism>
<keyword evidence="5 11" id="KW-0812">Transmembrane</keyword>
<evidence type="ECO:0000256" key="4">
    <source>
        <dbReference type="ARBA" id="ARBA00022496"/>
    </source>
</evidence>
<dbReference type="GO" id="GO:0009279">
    <property type="term" value="C:cell outer membrane"/>
    <property type="evidence" value="ECO:0007669"/>
    <property type="project" value="UniProtKB-SubCell"/>
</dbReference>
<evidence type="ECO:0000256" key="13">
    <source>
        <dbReference type="SAM" id="MobiDB-lite"/>
    </source>
</evidence>
<evidence type="ECO:0000256" key="8">
    <source>
        <dbReference type="ARBA" id="ARBA00023077"/>
    </source>
</evidence>
<protein>
    <submittedName>
        <fullName evidence="16">TonB-dependent receptor</fullName>
    </submittedName>
</protein>
<evidence type="ECO:0000256" key="6">
    <source>
        <dbReference type="ARBA" id="ARBA00023004"/>
    </source>
</evidence>
<dbReference type="Pfam" id="PF07715">
    <property type="entry name" value="Plug"/>
    <property type="match status" value="1"/>
</dbReference>
<keyword evidence="7" id="KW-0406">Ion transport</keyword>
<keyword evidence="6" id="KW-0408">Iron</keyword>
<dbReference type="InterPro" id="IPR012910">
    <property type="entry name" value="Plug_dom"/>
</dbReference>
<gene>
    <name evidence="16" type="ORF">GCM10025791_21310</name>
</gene>
<keyword evidence="3 11" id="KW-1134">Transmembrane beta strand</keyword>
<dbReference type="Proteomes" id="UP001409585">
    <property type="component" value="Unassembled WGS sequence"/>
</dbReference>
<dbReference type="Gene3D" id="2.40.170.20">
    <property type="entry name" value="TonB-dependent receptor, beta-barrel domain"/>
    <property type="match status" value="1"/>
</dbReference>
<keyword evidence="9 11" id="KW-0472">Membrane</keyword>
<comment type="subcellular location">
    <subcellularLocation>
        <location evidence="1 11">Cell outer membrane</location>
        <topology evidence="1 11">Multi-pass membrane protein</topology>
    </subcellularLocation>
</comment>
<reference evidence="17" key="1">
    <citation type="journal article" date="2019" name="Int. J. Syst. Evol. Microbiol.">
        <title>The Global Catalogue of Microorganisms (GCM) 10K type strain sequencing project: providing services to taxonomists for standard genome sequencing and annotation.</title>
        <authorList>
            <consortium name="The Broad Institute Genomics Platform"/>
            <consortium name="The Broad Institute Genome Sequencing Center for Infectious Disease"/>
            <person name="Wu L."/>
            <person name="Ma J."/>
        </authorList>
    </citation>
    <scope>NUCLEOTIDE SEQUENCE [LARGE SCALE GENOMIC DNA]</scope>
    <source>
        <strain evidence="17">JCM 19134</strain>
    </source>
</reference>
<comment type="similarity">
    <text evidence="11 12">Belongs to the TonB-dependent receptor family.</text>
</comment>
<evidence type="ECO:0000313" key="17">
    <source>
        <dbReference type="Proteomes" id="UP001409585"/>
    </source>
</evidence>
<evidence type="ECO:0000313" key="16">
    <source>
        <dbReference type="EMBL" id="GAA4942527.1"/>
    </source>
</evidence>
<dbReference type="PROSITE" id="PS52016">
    <property type="entry name" value="TONB_DEPENDENT_REC_3"/>
    <property type="match status" value="1"/>
</dbReference>
<accession>A0AAV3U244</accession>
<evidence type="ECO:0000259" key="14">
    <source>
        <dbReference type="Pfam" id="PF00593"/>
    </source>
</evidence>
<evidence type="ECO:0000256" key="2">
    <source>
        <dbReference type="ARBA" id="ARBA00022448"/>
    </source>
</evidence>
<keyword evidence="2 11" id="KW-0813">Transport</keyword>
<sequence length="773" mass="83513">MQHNPKLYQHPVFSFTTLKSSFSNPLFKTLLAAGVAGALMPSAQAQQNSRSSAVLLEEVVVTARKRDENSQDVPLAISAYGEGQLDALKVRDLEDLSVGMPNVSLDDTGTARGYANFSIRGLGINSSIISIDPTVGMFVDGVYLGVSAGQVFDMFDLESIEVLRGPQGILFGRNVTGGAILVNTKKPGDEFEGSVRAAVDGGGDGGLNRYLMGSVSGPLSDTFAGKLSLYVNDDEGWFENQHTGDDFGEVREEMARAVGVWTPSSNTEFVFRLETGETESDGPPAQSHTNGSGVPGTFANFDRDSHDFAIDEEGFYNSESDAVTIEANIDVGFGDGTITNILGWRQLYTTSLGDIDSQPVWIFHSASWTDAEQISNELRYSGTFGENTTLTTGLYYFNNDVQYHERRELLGIATGGVAPAATFDGGGYYEVETIGVFAAVDYALTDMLTLTAGLRYTQEEKEARIASLSQNIASIGVPTCNLVAPAAGEAKCTTDFNDDDSWNSLSPKLGLTYLLSDDAQVYAHWTRGFRSGGYNLRNTSFNPADVPGPFDEETVDAFEVGYKSTYEKGRLNAAVFYNRVSDMQREVNYAGPIGVVQLVRNTADADVMGLELDATYSVSDSIILTAGLGYTNAEYTDMKADLNRDGVVDSSDEGLELPRAPELTYSLGINHDMDIGDWGYMSSRISYSYRDDQAYTDDNLGYILDQEILNAGIDLSSADGAWQFGIYGKNLLNDVKHGGDTQLPNEISGVPTGGTFSPLSKGRIIGVEATYNF</sequence>
<comment type="caution">
    <text evidence="16">The sequence shown here is derived from an EMBL/GenBank/DDBJ whole genome shotgun (WGS) entry which is preliminary data.</text>
</comment>
<dbReference type="Pfam" id="PF00593">
    <property type="entry name" value="TonB_dep_Rec_b-barrel"/>
    <property type="match status" value="1"/>
</dbReference>